<proteinExistence type="predicted"/>
<dbReference type="RefSeq" id="WP_073014215.1">
    <property type="nucleotide sequence ID" value="NZ_FRBW01000003.1"/>
</dbReference>
<feature type="transmembrane region" description="Helical" evidence="8">
    <location>
        <begin position="159"/>
        <end position="185"/>
    </location>
</feature>
<feature type="region of interest" description="Disordered" evidence="7">
    <location>
        <begin position="1"/>
        <end position="22"/>
    </location>
</feature>
<evidence type="ECO:0000259" key="9">
    <source>
        <dbReference type="PROSITE" id="PS50893"/>
    </source>
</evidence>
<dbReference type="GO" id="GO:0015421">
    <property type="term" value="F:ABC-type oligopeptide transporter activity"/>
    <property type="evidence" value="ECO:0007669"/>
    <property type="project" value="TreeGrafter"/>
</dbReference>
<keyword evidence="4" id="KW-0067">ATP-binding</keyword>
<keyword evidence="12" id="KW-1185">Reference proteome</keyword>
<feature type="transmembrane region" description="Helical" evidence="8">
    <location>
        <begin position="197"/>
        <end position="214"/>
    </location>
</feature>
<evidence type="ECO:0000259" key="10">
    <source>
        <dbReference type="PROSITE" id="PS50929"/>
    </source>
</evidence>
<dbReference type="GO" id="GO:0005886">
    <property type="term" value="C:plasma membrane"/>
    <property type="evidence" value="ECO:0007669"/>
    <property type="project" value="UniProtKB-SubCell"/>
</dbReference>
<evidence type="ECO:0000256" key="8">
    <source>
        <dbReference type="SAM" id="Phobius"/>
    </source>
</evidence>
<dbReference type="InterPro" id="IPR039421">
    <property type="entry name" value="Type_1_exporter"/>
</dbReference>
<evidence type="ECO:0000313" key="11">
    <source>
        <dbReference type="EMBL" id="SHM73780.1"/>
    </source>
</evidence>
<dbReference type="SUPFAM" id="SSF52540">
    <property type="entry name" value="P-loop containing nucleoside triphosphate hydrolases"/>
    <property type="match status" value="1"/>
</dbReference>
<keyword evidence="2 8" id="KW-0812">Transmembrane</keyword>
<evidence type="ECO:0000256" key="3">
    <source>
        <dbReference type="ARBA" id="ARBA00022741"/>
    </source>
</evidence>
<dbReference type="Gene3D" id="3.40.50.300">
    <property type="entry name" value="P-loop containing nucleotide triphosphate hydrolases"/>
    <property type="match status" value="2"/>
</dbReference>
<sequence>MNVQAKLTESTENAKVRNSSGAHRQTDLESALLAVLAELGWRRSSDVLAAAMSRETGLQTLDDAAMVLDLIDVGASVESRLPATWRSGLDGALLVQDREGVHALVREDTREVAISSAGLDRDQVSRRMRHSGKLLFVHSPDHSVATVHAMSVRGRMRRVAVTAMFLSFVLNALALFIPFFSMAIFDRVLGAQASESLVPLLTGASVVLLTILILRSMRARILAAEYARLAAVTRLMSLSRILRLPHAVRQKLGFDRLQSRLQATSLSAEVFAAQNTPAIFDAPFVPLSIFSIAFVGGWMAIVPALYLTLFFGLSWVLSEARQGTEPQLENANLKRVEALTELSAKASVIQNIDHGASWFTRFVSLARQAAFLKHRQAQRSAALQSLAYVLGTGAALTTLCIGIALAMKGAITAGALIGTMLLTWRVTGPSQAFFLAIPRLKAIRQAIWGLEQAFSWGTPQAQSVSFERLDAGAPHISGKGLYFKYDQSSEPALTGVSFDCPSGCFTIVMGPNGSGKSSLLKLVSGLLSPQSGRLLINGRSSSQYDPDDLSRSTSLLRIEESGGEEACSALALLAEDLRSENGEGAKGHCRFILLDDTRGASTAGNRSHLRDLLLSVKGKATVLLATHDTSFAELADNALILDEGSMVYFGPVKPVGQSLLPSEESSR</sequence>
<evidence type="ECO:0000256" key="5">
    <source>
        <dbReference type="ARBA" id="ARBA00022989"/>
    </source>
</evidence>
<protein>
    <submittedName>
        <fullName evidence="11">ABC-type bacteriocin/lantibiotic exporter, contains an N-terminal double-glycine peptidase domain</fullName>
    </submittedName>
</protein>
<dbReference type="AlphaFoldDB" id="A0A1M7L6T9"/>
<feature type="transmembrane region" description="Helical" evidence="8">
    <location>
        <begin position="385"/>
        <end position="407"/>
    </location>
</feature>
<evidence type="ECO:0000256" key="7">
    <source>
        <dbReference type="SAM" id="MobiDB-lite"/>
    </source>
</evidence>
<dbReference type="InterPro" id="IPR036640">
    <property type="entry name" value="ABC1_TM_sf"/>
</dbReference>
<dbReference type="SUPFAM" id="SSF90123">
    <property type="entry name" value="ABC transporter transmembrane region"/>
    <property type="match status" value="1"/>
</dbReference>
<feature type="domain" description="ABC transmembrane type-1" evidence="10">
    <location>
        <begin position="161"/>
        <end position="442"/>
    </location>
</feature>
<keyword evidence="3" id="KW-0547">Nucleotide-binding</keyword>
<reference evidence="11 12" key="1">
    <citation type="submission" date="2016-11" db="EMBL/GenBank/DDBJ databases">
        <authorList>
            <person name="Jaros S."/>
            <person name="Januszkiewicz K."/>
            <person name="Wedrychowicz H."/>
        </authorList>
    </citation>
    <scope>NUCLEOTIDE SEQUENCE [LARGE SCALE GENOMIC DNA]</scope>
    <source>
        <strain evidence="11 12">DSM 22153</strain>
    </source>
</reference>
<feature type="transmembrane region" description="Helical" evidence="8">
    <location>
        <begin position="289"/>
        <end position="317"/>
    </location>
</feature>
<feature type="transmembrane region" description="Helical" evidence="8">
    <location>
        <begin position="413"/>
        <end position="437"/>
    </location>
</feature>
<dbReference type="STRING" id="735517.SAMN05444272_3099"/>
<dbReference type="EMBL" id="FRBW01000003">
    <property type="protein sequence ID" value="SHM73780.1"/>
    <property type="molecule type" value="Genomic_DNA"/>
</dbReference>
<dbReference type="Pfam" id="PF00664">
    <property type="entry name" value="ABC_membrane"/>
    <property type="match status" value="1"/>
</dbReference>
<dbReference type="Gene3D" id="1.20.1560.10">
    <property type="entry name" value="ABC transporter type 1, transmembrane domain"/>
    <property type="match status" value="1"/>
</dbReference>
<dbReference type="OrthoDB" id="9806127at2"/>
<accession>A0A1M7L6T9</accession>
<dbReference type="InterPro" id="IPR027417">
    <property type="entry name" value="P-loop_NTPase"/>
</dbReference>
<organism evidence="11 12">
    <name type="scientific">Roseibium suaedae</name>
    <dbReference type="NCBI Taxonomy" id="735517"/>
    <lineage>
        <taxon>Bacteria</taxon>
        <taxon>Pseudomonadati</taxon>
        <taxon>Pseudomonadota</taxon>
        <taxon>Alphaproteobacteria</taxon>
        <taxon>Hyphomicrobiales</taxon>
        <taxon>Stappiaceae</taxon>
        <taxon>Roseibium</taxon>
    </lineage>
</organism>
<evidence type="ECO:0000256" key="6">
    <source>
        <dbReference type="ARBA" id="ARBA00023136"/>
    </source>
</evidence>
<dbReference type="Proteomes" id="UP000186002">
    <property type="component" value="Unassembled WGS sequence"/>
</dbReference>
<dbReference type="GO" id="GO:0005524">
    <property type="term" value="F:ATP binding"/>
    <property type="evidence" value="ECO:0007669"/>
    <property type="project" value="UniProtKB-KW"/>
</dbReference>
<evidence type="ECO:0000256" key="2">
    <source>
        <dbReference type="ARBA" id="ARBA00022692"/>
    </source>
</evidence>
<dbReference type="InterPro" id="IPR003439">
    <property type="entry name" value="ABC_transporter-like_ATP-bd"/>
</dbReference>
<dbReference type="PANTHER" id="PTHR43394">
    <property type="entry name" value="ATP-DEPENDENT PERMEASE MDL1, MITOCHONDRIAL"/>
    <property type="match status" value="1"/>
</dbReference>
<evidence type="ECO:0000256" key="4">
    <source>
        <dbReference type="ARBA" id="ARBA00022840"/>
    </source>
</evidence>
<dbReference type="InterPro" id="IPR011527">
    <property type="entry name" value="ABC1_TM_dom"/>
</dbReference>
<dbReference type="PROSITE" id="PS50929">
    <property type="entry name" value="ABC_TM1F"/>
    <property type="match status" value="1"/>
</dbReference>
<dbReference type="GO" id="GO:0016887">
    <property type="term" value="F:ATP hydrolysis activity"/>
    <property type="evidence" value="ECO:0007669"/>
    <property type="project" value="InterPro"/>
</dbReference>
<gene>
    <name evidence="11" type="ORF">SAMN05444272_3099</name>
</gene>
<dbReference type="PANTHER" id="PTHR43394:SF1">
    <property type="entry name" value="ATP-BINDING CASSETTE SUB-FAMILY B MEMBER 10, MITOCHONDRIAL"/>
    <property type="match status" value="1"/>
</dbReference>
<evidence type="ECO:0000313" key="12">
    <source>
        <dbReference type="Proteomes" id="UP000186002"/>
    </source>
</evidence>
<dbReference type="InterPro" id="IPR003593">
    <property type="entry name" value="AAA+_ATPase"/>
</dbReference>
<dbReference type="PROSITE" id="PS50893">
    <property type="entry name" value="ABC_TRANSPORTER_2"/>
    <property type="match status" value="1"/>
</dbReference>
<dbReference type="SMART" id="SM00382">
    <property type="entry name" value="AAA"/>
    <property type="match status" value="1"/>
</dbReference>
<keyword evidence="5 8" id="KW-1133">Transmembrane helix</keyword>
<keyword evidence="6 8" id="KW-0472">Membrane</keyword>
<comment type="subcellular location">
    <subcellularLocation>
        <location evidence="1">Cell membrane</location>
        <topology evidence="1">Multi-pass membrane protein</topology>
    </subcellularLocation>
</comment>
<name>A0A1M7L6T9_9HYPH</name>
<evidence type="ECO:0000256" key="1">
    <source>
        <dbReference type="ARBA" id="ARBA00004651"/>
    </source>
</evidence>
<feature type="domain" description="ABC transporter" evidence="9">
    <location>
        <begin position="476"/>
        <end position="667"/>
    </location>
</feature>
<dbReference type="Pfam" id="PF00005">
    <property type="entry name" value="ABC_tran"/>
    <property type="match status" value="1"/>
</dbReference>